<evidence type="ECO:0000313" key="5">
    <source>
        <dbReference type="Proteomes" id="UP000447873"/>
    </source>
</evidence>
<gene>
    <name evidence="2" type="ORF">BLS_002561</name>
    <name evidence="3" type="ORF">EG327_000188</name>
    <name evidence="4" type="ORF">EG328_007679</name>
</gene>
<comment type="caution">
    <text evidence="4">The sequence shown here is derived from an EMBL/GenBank/DDBJ whole genome shotgun (WGS) entry which is preliminary data.</text>
</comment>
<accession>A0A8H3UDY2</accession>
<evidence type="ECO:0000313" key="4">
    <source>
        <dbReference type="EMBL" id="KAE9968225.1"/>
    </source>
</evidence>
<dbReference type="InterPro" id="IPR057744">
    <property type="entry name" value="OTAase-like"/>
</dbReference>
<dbReference type="EMBL" id="WNWR01001012">
    <property type="protein sequence ID" value="KAE9966226.1"/>
    <property type="molecule type" value="Genomic_DNA"/>
</dbReference>
<keyword evidence="6" id="KW-1185">Reference proteome</keyword>
<dbReference type="AlphaFoldDB" id="A0A8H3UDY2"/>
<dbReference type="Proteomes" id="UP000490939">
    <property type="component" value="Unassembled WGS sequence"/>
</dbReference>
<proteinExistence type="predicted"/>
<dbReference type="SUPFAM" id="SSF51556">
    <property type="entry name" value="Metallo-dependent hydrolases"/>
    <property type="match status" value="1"/>
</dbReference>
<dbReference type="Gene3D" id="3.20.20.140">
    <property type="entry name" value="Metal-dependent hydrolases"/>
    <property type="match status" value="1"/>
</dbReference>
<sequence length="454" mass="48761">MNQSITFTDKAHKIKPWRLPPHQDYLFMNANIINTLTGTILENHTVFLSNGTIKSIISPSSDASNIPDPSSPSTKVIDLEGKYLCPGLIDAHVHLMAVPGFEDLSKAFGNPFAVSAFRQPYVCGQMLARGFTSVRDCGGATLALKEAIEDGVFPGPRLFISCHALSQTGGHGDIRGPHNHTECCGGANGDLGRICDGVPDCIKAAREQIRTGADFIKIMGGGGVSTPTDKLEHIQFTSEEMKAITTVAANADMWATAHAYTPTSIRHAIQNGCRGIEHGNLLDEPTATLMAQKDIFLTPTLTTYSEMNSPEWPTYLPPESATKNASVLASGITGLKIASEAGVPICFGTDLLGPLGAAQTREFEIRARVLAPAALLRSATVNPARMLGWEGRLGQVAEGFVADLLVLNGNPLEDIMVLDRPEEHLLVVMKEGRVFKSRWSKLPADTPRAEGVIE</sequence>
<dbReference type="Proteomes" id="UP000433883">
    <property type="component" value="Unassembled WGS sequence"/>
</dbReference>
<dbReference type="PANTHER" id="PTHR43135:SF3">
    <property type="entry name" value="ALPHA-D-RIBOSE 1-METHYLPHOSPHONATE 5-TRIPHOSPHATE DIPHOSPHATASE"/>
    <property type="match status" value="1"/>
</dbReference>
<dbReference type="CDD" id="cd01299">
    <property type="entry name" value="Met_dep_hydrolase_A"/>
    <property type="match status" value="1"/>
</dbReference>
<dbReference type="PANTHER" id="PTHR43135">
    <property type="entry name" value="ALPHA-D-RIBOSE 1-METHYLPHOSPHONATE 5-TRIPHOSPHATE DIPHOSPHATASE"/>
    <property type="match status" value="1"/>
</dbReference>
<dbReference type="InterPro" id="IPR032466">
    <property type="entry name" value="Metal_Hydrolase"/>
</dbReference>
<dbReference type="InterPro" id="IPR011059">
    <property type="entry name" value="Metal-dep_hydrolase_composite"/>
</dbReference>
<organism evidence="4 5">
    <name type="scientific">Venturia inaequalis</name>
    <name type="common">Apple scab fungus</name>
    <dbReference type="NCBI Taxonomy" id="5025"/>
    <lineage>
        <taxon>Eukaryota</taxon>
        <taxon>Fungi</taxon>
        <taxon>Dikarya</taxon>
        <taxon>Ascomycota</taxon>
        <taxon>Pezizomycotina</taxon>
        <taxon>Dothideomycetes</taxon>
        <taxon>Pleosporomycetidae</taxon>
        <taxon>Venturiales</taxon>
        <taxon>Venturiaceae</taxon>
        <taxon>Venturia</taxon>
    </lineage>
</organism>
<dbReference type="EMBL" id="WNWS01000416">
    <property type="protein sequence ID" value="KAE9968225.1"/>
    <property type="molecule type" value="Genomic_DNA"/>
</dbReference>
<dbReference type="SUPFAM" id="SSF51338">
    <property type="entry name" value="Composite domain of metallo-dependent hydrolases"/>
    <property type="match status" value="2"/>
</dbReference>
<evidence type="ECO:0000259" key="1">
    <source>
        <dbReference type="Pfam" id="PF01979"/>
    </source>
</evidence>
<evidence type="ECO:0000313" key="3">
    <source>
        <dbReference type="EMBL" id="KAE9966226.1"/>
    </source>
</evidence>
<feature type="domain" description="Amidohydrolase-related" evidence="1">
    <location>
        <begin position="83"/>
        <end position="433"/>
    </location>
</feature>
<dbReference type="Pfam" id="PF01979">
    <property type="entry name" value="Amidohydro_1"/>
    <property type="match status" value="1"/>
</dbReference>
<dbReference type="InterPro" id="IPR006680">
    <property type="entry name" value="Amidohydro-rel"/>
</dbReference>
<name>A0A8H3UDY2_VENIN</name>
<dbReference type="GO" id="GO:0016810">
    <property type="term" value="F:hydrolase activity, acting on carbon-nitrogen (but not peptide) bonds"/>
    <property type="evidence" value="ECO:0007669"/>
    <property type="project" value="InterPro"/>
</dbReference>
<dbReference type="Gene3D" id="2.30.40.10">
    <property type="entry name" value="Urease, subunit C, domain 1"/>
    <property type="match status" value="1"/>
</dbReference>
<dbReference type="EMBL" id="WNWQ01001758">
    <property type="protein sequence ID" value="KAE9961314.1"/>
    <property type="molecule type" value="Genomic_DNA"/>
</dbReference>
<evidence type="ECO:0000313" key="6">
    <source>
        <dbReference type="Proteomes" id="UP000490939"/>
    </source>
</evidence>
<dbReference type="InterPro" id="IPR051781">
    <property type="entry name" value="Metallo-dep_Hydrolase"/>
</dbReference>
<reference evidence="4 5" key="1">
    <citation type="submission" date="2018-12" db="EMBL/GenBank/DDBJ databases">
        <title>Venturia inaequalis Genome Resource.</title>
        <authorList>
            <person name="Lichtner F.J."/>
        </authorList>
    </citation>
    <scope>NUCLEOTIDE SEQUENCE [LARGE SCALE GENOMIC DNA]</scope>
    <source>
        <strain evidence="4 5">120213</strain>
        <strain evidence="2">Bline_iso_100314</strain>
        <strain evidence="3 6">DMI_063113</strain>
    </source>
</reference>
<protein>
    <recommendedName>
        <fullName evidence="1">Amidohydrolase-related domain-containing protein</fullName>
    </recommendedName>
</protein>
<dbReference type="OrthoDB" id="194468at2759"/>
<dbReference type="Proteomes" id="UP000447873">
    <property type="component" value="Unassembled WGS sequence"/>
</dbReference>
<evidence type="ECO:0000313" key="2">
    <source>
        <dbReference type="EMBL" id="KAE9961314.1"/>
    </source>
</evidence>